<gene>
    <name evidence="8" type="ORF">EUGRSUZ_H01128</name>
</gene>
<keyword evidence="6" id="KW-1133">Transmembrane helix</keyword>
<comment type="subcellular location">
    <subcellularLocation>
        <location evidence="2">Membrane</location>
        <topology evidence="2">Single-pass membrane protein</topology>
    </subcellularLocation>
</comment>
<dbReference type="Gramene" id="KCW58450">
    <property type="protein sequence ID" value="KCW58450"/>
    <property type="gene ID" value="EUGRSUZ_H01128"/>
</dbReference>
<dbReference type="SUPFAM" id="SSF48264">
    <property type="entry name" value="Cytochrome P450"/>
    <property type="match status" value="1"/>
</dbReference>
<evidence type="ECO:0000256" key="1">
    <source>
        <dbReference type="ARBA" id="ARBA00001971"/>
    </source>
</evidence>
<dbReference type="GO" id="GO:0004497">
    <property type="term" value="F:monooxygenase activity"/>
    <property type="evidence" value="ECO:0007669"/>
    <property type="project" value="InterPro"/>
</dbReference>
<organism evidence="8">
    <name type="scientific">Eucalyptus grandis</name>
    <name type="common">Flooded gum</name>
    <dbReference type="NCBI Taxonomy" id="71139"/>
    <lineage>
        <taxon>Eukaryota</taxon>
        <taxon>Viridiplantae</taxon>
        <taxon>Streptophyta</taxon>
        <taxon>Embryophyta</taxon>
        <taxon>Tracheophyta</taxon>
        <taxon>Spermatophyta</taxon>
        <taxon>Magnoliopsida</taxon>
        <taxon>eudicotyledons</taxon>
        <taxon>Gunneridae</taxon>
        <taxon>Pentapetalae</taxon>
        <taxon>rosids</taxon>
        <taxon>malvids</taxon>
        <taxon>Myrtales</taxon>
        <taxon>Myrtaceae</taxon>
        <taxon>Myrtoideae</taxon>
        <taxon>Eucalypteae</taxon>
        <taxon>Eucalyptus</taxon>
    </lineage>
</organism>
<keyword evidence="3" id="KW-0408">Iron</keyword>
<evidence type="ECO:0000256" key="5">
    <source>
        <dbReference type="ARBA" id="ARBA00022723"/>
    </source>
</evidence>
<evidence type="ECO:0000256" key="7">
    <source>
        <dbReference type="ARBA" id="ARBA00023136"/>
    </source>
</evidence>
<dbReference type="EMBL" id="KK198760">
    <property type="protein sequence ID" value="KCW58450.1"/>
    <property type="molecule type" value="Genomic_DNA"/>
</dbReference>
<comment type="cofactor">
    <cofactor evidence="1">
        <name>heme</name>
        <dbReference type="ChEBI" id="CHEBI:30413"/>
    </cofactor>
</comment>
<dbReference type="OMA" id="DWIVLYV"/>
<dbReference type="PANTHER" id="PTHR24298:SF800">
    <property type="entry name" value="CYTOCHROME P450 89A2-RELATED"/>
    <property type="match status" value="1"/>
</dbReference>
<keyword evidence="5" id="KW-0479">Metal-binding</keyword>
<name>A0A059AYG9_EUCGR</name>
<dbReference type="GO" id="GO:0005506">
    <property type="term" value="F:iron ion binding"/>
    <property type="evidence" value="ECO:0007669"/>
    <property type="project" value="InterPro"/>
</dbReference>
<proteinExistence type="predicted"/>
<dbReference type="STRING" id="71139.A0A059AYG9"/>
<evidence type="ECO:0008006" key="9">
    <source>
        <dbReference type="Google" id="ProtNLM"/>
    </source>
</evidence>
<keyword evidence="3" id="KW-0349">Heme</keyword>
<dbReference type="GO" id="GO:0020037">
    <property type="term" value="F:heme binding"/>
    <property type="evidence" value="ECO:0007669"/>
    <property type="project" value="InterPro"/>
</dbReference>
<evidence type="ECO:0000256" key="4">
    <source>
        <dbReference type="ARBA" id="ARBA00022692"/>
    </source>
</evidence>
<dbReference type="PANTHER" id="PTHR24298">
    <property type="entry name" value="FLAVONOID 3'-MONOOXYGENASE-RELATED"/>
    <property type="match status" value="1"/>
</dbReference>
<dbReference type="InterPro" id="IPR051103">
    <property type="entry name" value="Plant_metabolite_P450s"/>
</dbReference>
<reference evidence="8" key="1">
    <citation type="submission" date="2013-07" db="EMBL/GenBank/DDBJ databases">
        <title>The genome of Eucalyptus grandis.</title>
        <authorList>
            <person name="Schmutz J."/>
            <person name="Hayes R."/>
            <person name="Myburg A."/>
            <person name="Tuskan G."/>
            <person name="Grattapaglia D."/>
            <person name="Rokhsar D.S."/>
        </authorList>
    </citation>
    <scope>NUCLEOTIDE SEQUENCE</scope>
    <source>
        <tissue evidence="8">Leaf extractions</tissue>
    </source>
</reference>
<protein>
    <recommendedName>
        <fullName evidence="9">Cytochrome P450</fullName>
    </recommendedName>
</protein>
<dbReference type="AlphaFoldDB" id="A0A059AYG9"/>
<evidence type="ECO:0000256" key="6">
    <source>
        <dbReference type="ARBA" id="ARBA00022989"/>
    </source>
</evidence>
<accession>A0A059AYG9</accession>
<dbReference type="InParanoid" id="A0A059AYG9"/>
<keyword evidence="4" id="KW-0812">Transmembrane</keyword>
<sequence length="195" mass="22911">MLVAELKSQPGGAVRVVDHFRYAMFCLLVLMCFRDGLKEKQIKQIEGVQRQLLLGQWRFNVLNFWPRLSKLVLWKQWKEFYELYECRKQVLMPLIRARLKAKREQLSKVKEDGNDGDGDWIVLYVDTLLDVELPEEKRKLEEDEIVSLSWEFLIAGTDSTSTALQWIMVMQPTLKTGSLDQEDQPAFKLDETEKL</sequence>
<keyword evidence="7" id="KW-0472">Membrane</keyword>
<dbReference type="GO" id="GO:0016705">
    <property type="term" value="F:oxidoreductase activity, acting on paired donors, with incorporation or reduction of molecular oxygen"/>
    <property type="evidence" value="ECO:0007669"/>
    <property type="project" value="InterPro"/>
</dbReference>
<dbReference type="GO" id="GO:0016020">
    <property type="term" value="C:membrane"/>
    <property type="evidence" value="ECO:0007669"/>
    <property type="project" value="UniProtKB-SubCell"/>
</dbReference>
<dbReference type="Gene3D" id="1.10.630.10">
    <property type="entry name" value="Cytochrome P450"/>
    <property type="match status" value="1"/>
</dbReference>
<dbReference type="InterPro" id="IPR036396">
    <property type="entry name" value="Cyt_P450_sf"/>
</dbReference>
<dbReference type="InterPro" id="IPR001128">
    <property type="entry name" value="Cyt_P450"/>
</dbReference>
<evidence type="ECO:0000313" key="8">
    <source>
        <dbReference type="EMBL" id="KCW58450.1"/>
    </source>
</evidence>
<evidence type="ECO:0000256" key="2">
    <source>
        <dbReference type="ARBA" id="ARBA00004167"/>
    </source>
</evidence>
<dbReference type="Pfam" id="PF00067">
    <property type="entry name" value="p450"/>
    <property type="match status" value="1"/>
</dbReference>
<evidence type="ECO:0000256" key="3">
    <source>
        <dbReference type="ARBA" id="ARBA00022617"/>
    </source>
</evidence>